<proteinExistence type="predicted"/>
<keyword evidence="3" id="KW-1185">Reference proteome</keyword>
<reference evidence="2" key="1">
    <citation type="submission" date="2022-08" db="EMBL/GenBank/DDBJ databases">
        <title>Novel sulfate-reducing endosymbionts in the free-living metamonad Anaeramoeba.</title>
        <authorList>
            <person name="Jerlstrom-Hultqvist J."/>
            <person name="Cepicka I."/>
            <person name="Gallot-Lavallee L."/>
            <person name="Salas-Leiva D."/>
            <person name="Curtis B.A."/>
            <person name="Zahonova K."/>
            <person name="Pipaliya S."/>
            <person name="Dacks J."/>
            <person name="Roger A.J."/>
        </authorList>
    </citation>
    <scope>NUCLEOTIDE SEQUENCE</scope>
    <source>
        <strain evidence="2">Schooner1</strain>
    </source>
</reference>
<accession>A0ABQ8YCU3</accession>
<evidence type="ECO:0000256" key="1">
    <source>
        <dbReference type="SAM" id="Phobius"/>
    </source>
</evidence>
<comment type="caution">
    <text evidence="2">The sequence shown here is derived from an EMBL/GenBank/DDBJ whole genome shotgun (WGS) entry which is preliminary data.</text>
</comment>
<sequence>MTETKETKETKEIKETKFFDQFPELKTINIIFPAHMKEVLIMFGEMYETFKESVPSYIKTLIGFAEKIVLLYLTLFSFFIKTADTIVAKFLGCCCCSGCCHSCKFCSKIYGMTFKILVDKVKGIVDEEIENKNDDEDMCPKIVEYANSTYKLIDMILPEPEEEQEQEQEQEEEENVEEKEQVCKNNFWTNFWLVVRYYFLILSFFVLRMIARHGKKKECVQKCKYCSAFFTIVHELLKTVVEILKLLKEKKCSESWTELTKFKTTCCDTIQSLFKKSEEEEEEEEEEEKKEK</sequence>
<gene>
    <name evidence="2" type="ORF">M0813_22558</name>
</gene>
<keyword evidence="1" id="KW-0472">Membrane</keyword>
<evidence type="ECO:0000313" key="2">
    <source>
        <dbReference type="EMBL" id="KAJ6242420.1"/>
    </source>
</evidence>
<protein>
    <submittedName>
        <fullName evidence="2">Chaperone DnaJ</fullName>
    </submittedName>
</protein>
<evidence type="ECO:0000313" key="3">
    <source>
        <dbReference type="Proteomes" id="UP001150062"/>
    </source>
</evidence>
<keyword evidence="1" id="KW-0812">Transmembrane</keyword>
<feature type="transmembrane region" description="Helical" evidence="1">
    <location>
        <begin position="187"/>
        <end position="207"/>
    </location>
</feature>
<name>A0ABQ8YCU3_9EUKA</name>
<dbReference type="EMBL" id="JAOAOG010000175">
    <property type="protein sequence ID" value="KAJ6242420.1"/>
    <property type="molecule type" value="Genomic_DNA"/>
</dbReference>
<dbReference type="Proteomes" id="UP001150062">
    <property type="component" value="Unassembled WGS sequence"/>
</dbReference>
<organism evidence="2 3">
    <name type="scientific">Anaeramoeba flamelloides</name>
    <dbReference type="NCBI Taxonomy" id="1746091"/>
    <lineage>
        <taxon>Eukaryota</taxon>
        <taxon>Metamonada</taxon>
        <taxon>Anaeramoebidae</taxon>
        <taxon>Anaeramoeba</taxon>
    </lineage>
</organism>
<keyword evidence="1" id="KW-1133">Transmembrane helix</keyword>